<keyword evidence="2" id="KW-1185">Reference proteome</keyword>
<dbReference type="Proteomes" id="UP000694300">
    <property type="component" value="Unassembled WGS sequence"/>
</dbReference>
<comment type="caution">
    <text evidence="1">The sequence shown here is derived from an EMBL/GenBank/DDBJ whole genome shotgun (WGS) entry which is preliminary data.</text>
</comment>
<gene>
    <name evidence="1" type="ORF">I4I82_22120</name>
</gene>
<dbReference type="RefSeq" id="WP_218594367.1">
    <property type="nucleotide sequence ID" value="NZ_JADQDE010000024.1"/>
</dbReference>
<name>A0ABS6UDN5_9PSEU</name>
<evidence type="ECO:0000313" key="2">
    <source>
        <dbReference type="Proteomes" id="UP000694300"/>
    </source>
</evidence>
<protein>
    <submittedName>
        <fullName evidence="1">Uncharacterized protein</fullName>
    </submittedName>
</protein>
<evidence type="ECO:0000313" key="1">
    <source>
        <dbReference type="EMBL" id="MBW0130353.1"/>
    </source>
</evidence>
<proteinExistence type="predicted"/>
<reference evidence="1 2" key="1">
    <citation type="submission" date="2020-11" db="EMBL/GenBank/DDBJ databases">
        <title>Pseudonocardia abyssalis sp. nov. and Pseudonocardia oceani sp. nov., description and phylogenomic analysis of two novel actinomycetes isolated from the deep Southern Ocean.</title>
        <authorList>
            <person name="Parra J."/>
        </authorList>
    </citation>
    <scope>NUCLEOTIDE SEQUENCE [LARGE SCALE GENOMIC DNA]</scope>
    <source>
        <strain evidence="2">KRD185</strain>
    </source>
</reference>
<sequence length="156" mass="17065">MTDPVLAISPDDDRMHVGADATVISHVTAEAAQGGDQIAWQYFDARGVALAVADHGAGEVIEPADPNAALPLRPVRQILVSRIDLVLAHAQLRLDLKIAERIEGHDPPRDKESVRMVRVQGELRDVLIMLAALDKDLDPSPQGPNPGSWWHNFWAH</sequence>
<dbReference type="EMBL" id="JADQDF010000001">
    <property type="protein sequence ID" value="MBW0130353.1"/>
    <property type="molecule type" value="Genomic_DNA"/>
</dbReference>
<organism evidence="1 2">
    <name type="scientific">Pseudonocardia oceani</name>
    <dbReference type="NCBI Taxonomy" id="2792013"/>
    <lineage>
        <taxon>Bacteria</taxon>
        <taxon>Bacillati</taxon>
        <taxon>Actinomycetota</taxon>
        <taxon>Actinomycetes</taxon>
        <taxon>Pseudonocardiales</taxon>
        <taxon>Pseudonocardiaceae</taxon>
        <taxon>Pseudonocardia</taxon>
    </lineage>
</organism>
<accession>A0ABS6UDN5</accession>